<evidence type="ECO:0000256" key="1">
    <source>
        <dbReference type="SAM" id="SignalP"/>
    </source>
</evidence>
<keyword evidence="1" id="KW-0732">Signal</keyword>
<keyword evidence="3" id="KW-1185">Reference proteome</keyword>
<sequence length="137" mass="15299">MSFVTFLSLQILLISGCVFGAPESSESEEISAEDMKILLCDEKNADVSKIIVGCFDEMSIPEYAPIIKQCYDGLNGEINGQMMKDWYCAHNTDEIMKADECSDQLIIAEKGEEFLKEAADQLGECVESKLPSDKRRK</sequence>
<dbReference type="AlphaFoldDB" id="A0A8T0ETB8"/>
<name>A0A8T0ETB8_ARGBR</name>
<feature type="signal peptide" evidence="1">
    <location>
        <begin position="1"/>
        <end position="20"/>
    </location>
</feature>
<dbReference type="EMBL" id="JABXBU010001863">
    <property type="protein sequence ID" value="KAF8781473.1"/>
    <property type="molecule type" value="Genomic_DNA"/>
</dbReference>
<evidence type="ECO:0000313" key="3">
    <source>
        <dbReference type="Proteomes" id="UP000807504"/>
    </source>
</evidence>
<evidence type="ECO:0008006" key="4">
    <source>
        <dbReference type="Google" id="ProtNLM"/>
    </source>
</evidence>
<gene>
    <name evidence="2" type="ORF">HNY73_011864</name>
</gene>
<organism evidence="2 3">
    <name type="scientific">Argiope bruennichi</name>
    <name type="common">Wasp spider</name>
    <name type="synonym">Aranea bruennichi</name>
    <dbReference type="NCBI Taxonomy" id="94029"/>
    <lineage>
        <taxon>Eukaryota</taxon>
        <taxon>Metazoa</taxon>
        <taxon>Ecdysozoa</taxon>
        <taxon>Arthropoda</taxon>
        <taxon>Chelicerata</taxon>
        <taxon>Arachnida</taxon>
        <taxon>Araneae</taxon>
        <taxon>Araneomorphae</taxon>
        <taxon>Entelegynae</taxon>
        <taxon>Araneoidea</taxon>
        <taxon>Araneidae</taxon>
        <taxon>Argiope</taxon>
    </lineage>
</organism>
<accession>A0A8T0ETB8</accession>
<proteinExistence type="predicted"/>
<reference evidence="2" key="2">
    <citation type="submission" date="2020-06" db="EMBL/GenBank/DDBJ databases">
        <authorList>
            <person name="Sheffer M."/>
        </authorList>
    </citation>
    <scope>NUCLEOTIDE SEQUENCE</scope>
</reference>
<feature type="chain" id="PRO_5035799994" description="Secreted protein" evidence="1">
    <location>
        <begin position="21"/>
        <end position="137"/>
    </location>
</feature>
<reference evidence="2" key="1">
    <citation type="journal article" date="2020" name="bioRxiv">
        <title>Chromosome-level reference genome of the European wasp spider Argiope bruennichi: a resource for studies on range expansion and evolutionary adaptation.</title>
        <authorList>
            <person name="Sheffer M.M."/>
            <person name="Hoppe A."/>
            <person name="Krehenwinkel H."/>
            <person name="Uhl G."/>
            <person name="Kuss A.W."/>
            <person name="Jensen L."/>
            <person name="Jensen C."/>
            <person name="Gillespie R.G."/>
            <person name="Hoff K.J."/>
            <person name="Prost S."/>
        </authorList>
    </citation>
    <scope>NUCLEOTIDE SEQUENCE</scope>
</reference>
<dbReference type="Proteomes" id="UP000807504">
    <property type="component" value="Unassembled WGS sequence"/>
</dbReference>
<comment type="caution">
    <text evidence="2">The sequence shown here is derived from an EMBL/GenBank/DDBJ whole genome shotgun (WGS) entry which is preliminary data.</text>
</comment>
<evidence type="ECO:0000313" key="2">
    <source>
        <dbReference type="EMBL" id="KAF8781473.1"/>
    </source>
</evidence>
<protein>
    <recommendedName>
        <fullName evidence="4">Secreted protein</fullName>
    </recommendedName>
</protein>